<evidence type="ECO:0000259" key="1">
    <source>
        <dbReference type="Pfam" id="PF01935"/>
    </source>
</evidence>
<dbReference type="SUPFAM" id="SSF52540">
    <property type="entry name" value="P-loop containing nucleoside triphosphate hydrolases"/>
    <property type="match status" value="1"/>
</dbReference>
<sequence>MRQDDFNNLLAKLRPAIGEIADTLWLTSLLDPTQQKNAHAVAQALSAELLGQGYIGEHILLEPPPNENAAGEYKLGHVVYAGKPVCPFALREEDLPQHIAILGRSGAGKTNVGYLVVSNLLEKRKPFMVLDWRRNYRHLARRSEAKDLIVLPVGEPESLCFNPLDPPPGLTANQRDAYLRDVISVLCTTYLPGHHLLSTRGVEY</sequence>
<dbReference type="InterPro" id="IPR027417">
    <property type="entry name" value="P-loop_NTPase"/>
</dbReference>
<accession>X1HMS6</accession>
<dbReference type="Pfam" id="PF01935">
    <property type="entry name" value="DUF87"/>
    <property type="match status" value="1"/>
</dbReference>
<organism evidence="2">
    <name type="scientific">marine sediment metagenome</name>
    <dbReference type="NCBI Taxonomy" id="412755"/>
    <lineage>
        <taxon>unclassified sequences</taxon>
        <taxon>metagenomes</taxon>
        <taxon>ecological metagenomes</taxon>
    </lineage>
</organism>
<evidence type="ECO:0000313" key="2">
    <source>
        <dbReference type="EMBL" id="GAH70792.1"/>
    </source>
</evidence>
<dbReference type="Gene3D" id="3.40.50.300">
    <property type="entry name" value="P-loop containing nucleotide triphosphate hydrolases"/>
    <property type="match status" value="1"/>
</dbReference>
<dbReference type="InterPro" id="IPR002789">
    <property type="entry name" value="HerA_central"/>
</dbReference>
<name>X1HMS6_9ZZZZ</name>
<dbReference type="AlphaFoldDB" id="X1HMS6"/>
<feature type="domain" description="Helicase HerA central" evidence="1">
    <location>
        <begin position="74"/>
        <end position="155"/>
    </location>
</feature>
<feature type="non-terminal residue" evidence="2">
    <location>
        <position position="204"/>
    </location>
</feature>
<dbReference type="EMBL" id="BARU01029773">
    <property type="protein sequence ID" value="GAH70792.1"/>
    <property type="molecule type" value="Genomic_DNA"/>
</dbReference>
<proteinExistence type="predicted"/>
<protein>
    <recommendedName>
        <fullName evidence="1">Helicase HerA central domain-containing protein</fullName>
    </recommendedName>
</protein>
<comment type="caution">
    <text evidence="2">The sequence shown here is derived from an EMBL/GenBank/DDBJ whole genome shotgun (WGS) entry which is preliminary data.</text>
</comment>
<gene>
    <name evidence="2" type="ORF">S03H2_47315</name>
</gene>
<reference evidence="2" key="1">
    <citation type="journal article" date="2014" name="Front. Microbiol.">
        <title>High frequency of phylogenetically diverse reductive dehalogenase-homologous genes in deep subseafloor sedimentary metagenomes.</title>
        <authorList>
            <person name="Kawai M."/>
            <person name="Futagami T."/>
            <person name="Toyoda A."/>
            <person name="Takaki Y."/>
            <person name="Nishi S."/>
            <person name="Hori S."/>
            <person name="Arai W."/>
            <person name="Tsubouchi T."/>
            <person name="Morono Y."/>
            <person name="Uchiyama I."/>
            <person name="Ito T."/>
            <person name="Fujiyama A."/>
            <person name="Inagaki F."/>
            <person name="Takami H."/>
        </authorList>
    </citation>
    <scope>NUCLEOTIDE SEQUENCE</scope>
    <source>
        <strain evidence="2">Expedition CK06-06</strain>
    </source>
</reference>